<evidence type="ECO:0008006" key="4">
    <source>
        <dbReference type="Google" id="ProtNLM"/>
    </source>
</evidence>
<feature type="compositionally biased region" description="Acidic residues" evidence="1">
    <location>
        <begin position="979"/>
        <end position="1000"/>
    </location>
</feature>
<feature type="compositionally biased region" description="Basic and acidic residues" evidence="1">
    <location>
        <begin position="430"/>
        <end position="442"/>
    </location>
</feature>
<dbReference type="PANTHER" id="PTHR12162">
    <property type="entry name" value="NIBRIN-RELATED"/>
    <property type="match status" value="1"/>
</dbReference>
<dbReference type="GO" id="GO:0000724">
    <property type="term" value="P:double-strand break repair via homologous recombination"/>
    <property type="evidence" value="ECO:0007669"/>
    <property type="project" value="TreeGrafter"/>
</dbReference>
<feature type="compositionally biased region" description="Polar residues" evidence="1">
    <location>
        <begin position="415"/>
        <end position="424"/>
    </location>
</feature>
<evidence type="ECO:0000256" key="1">
    <source>
        <dbReference type="SAM" id="MobiDB-lite"/>
    </source>
</evidence>
<dbReference type="AlphaFoldDB" id="A0A316YK62"/>
<protein>
    <recommendedName>
        <fullName evidence="4">Nibrin second BRCT domain-containing protein</fullName>
    </recommendedName>
</protein>
<feature type="compositionally biased region" description="Basic and acidic residues" evidence="1">
    <location>
        <begin position="635"/>
        <end position="650"/>
    </location>
</feature>
<dbReference type="EMBL" id="KZ819638">
    <property type="protein sequence ID" value="PWN88105.1"/>
    <property type="molecule type" value="Genomic_DNA"/>
</dbReference>
<dbReference type="GO" id="GO:0007095">
    <property type="term" value="P:mitotic G2 DNA damage checkpoint signaling"/>
    <property type="evidence" value="ECO:0007669"/>
    <property type="project" value="InterPro"/>
</dbReference>
<feature type="compositionally biased region" description="Basic and acidic residues" evidence="1">
    <location>
        <begin position="1059"/>
        <end position="1071"/>
    </location>
</feature>
<accession>A0A316YK62</accession>
<dbReference type="GeneID" id="37044197"/>
<feature type="compositionally biased region" description="Acidic residues" evidence="1">
    <location>
        <begin position="1045"/>
        <end position="1058"/>
    </location>
</feature>
<feature type="compositionally biased region" description="Basic and acidic residues" evidence="1">
    <location>
        <begin position="881"/>
        <end position="907"/>
    </location>
</feature>
<evidence type="ECO:0000313" key="2">
    <source>
        <dbReference type="EMBL" id="PWN88105.1"/>
    </source>
</evidence>
<dbReference type="GO" id="GO:0003684">
    <property type="term" value="F:damaged DNA binding"/>
    <property type="evidence" value="ECO:0007669"/>
    <property type="project" value="TreeGrafter"/>
</dbReference>
<dbReference type="Proteomes" id="UP000245768">
    <property type="component" value="Unassembled WGS sequence"/>
</dbReference>
<dbReference type="InParanoid" id="A0A316YK62"/>
<reference evidence="2 3" key="1">
    <citation type="journal article" date="2018" name="Mol. Biol. Evol.">
        <title>Broad Genomic Sampling Reveals a Smut Pathogenic Ancestry of the Fungal Clade Ustilaginomycotina.</title>
        <authorList>
            <person name="Kijpornyongpan T."/>
            <person name="Mondo S.J."/>
            <person name="Barry K."/>
            <person name="Sandor L."/>
            <person name="Lee J."/>
            <person name="Lipzen A."/>
            <person name="Pangilinan J."/>
            <person name="LaButti K."/>
            <person name="Hainaut M."/>
            <person name="Henrissat B."/>
            <person name="Grigoriev I.V."/>
            <person name="Spatafora J.W."/>
            <person name="Aime M.C."/>
        </authorList>
    </citation>
    <scope>NUCLEOTIDE SEQUENCE [LARGE SCALE GENOMIC DNA]</scope>
    <source>
        <strain evidence="2 3">MCA 4198</strain>
    </source>
</reference>
<feature type="compositionally biased region" description="Polar residues" evidence="1">
    <location>
        <begin position="556"/>
        <end position="574"/>
    </location>
</feature>
<sequence>MWVLEGRFEGRQEPFRKLLKPGRKYTFGRKEPADLVLADKTVSREAGALIMSIPPPTFESVCTTDFSDVEQHRPTVSLQADKKILRVVPPSDEEEWLRNPSVYVGITVDPGTTRALQAGDTIVLSKNAPAVKLLWIPINVFYHVKTKEEEELQERAREASDMLVYLRRGKAALDPSATHYAVAQTKISVLLLQALIRAVPVVRPGYVDEVLRRGNLRPDDPQSYERELELPVPSAYMPEVSHSDGIEPQELDRCLLPSSKRVKLLRGTTLLFVLDGQGDEKLTNDMEGLAQQTGAVTDRVYSSDVRLEQDDETLRFLRKKKSEAQSYLATCGEEASEAPDDGLVVIVASLTVDARAPWFRRLTRCTRTLSIAMPEEGIVAVGKLLMHSDSRRFLNVQAAPLPSEILPETSVPVEGNSSLSSAMPVQQEQQEQHQRDGEDMPVHQEPPPSNVSVTMDEPPPTASEIGPTPTATKPRRRRAAAAADNDPLASLFGTASTANTQQHISEPSTDAHSSTQQAISEEAPRPTPATPRAPSRLKRAATGNKPRQSEEFRSIFGTSNDPGVSLQARSNTSDMPIESTPERFSKRFRRELEEQDRISDSQARGDHDALISPGGESGTQSKRRLDEEQETGGGAEERPSKRREAEHDINPEGVATTPLGSKRRTRQEEQAVQPGIVRDVALPSSSSVHGEDTGQDSRFLQAIATNRKTKRPLDDFDKEFNQLRIARPPGAGSNHLSQTAPPAEPSKGKRAASQKLTDRPPAASVNGYYVDVDEVDDPDYRMWQQMDADDFDIHAAGNFVQVDFVPLVRKNFGPQRSSFHPSSATSIGDGAQDILRSSATWQGRPNFKKFKVKERAGKMPVVMDLEETADFGTGTGYGKGKGNERPRITVRRPVDDGEGNRGVEEQGSRQGSEEVELMGPPPKAGPTQKRSVLADFSDEEDEEMEIGKGAKRKGRKQSAAPPPSKVSSSRGLKIRETEGEAEEEDDFVPDMTLDLDEDITFGDGPTQAVARQSQSKRGSRGQQRGGSKRVATTDGARKRPGPLQSDDEDQDSIEISDSDESRPDLKRIRRR</sequence>
<gene>
    <name evidence="2" type="ORF">FA10DRAFT_268327</name>
</gene>
<name>A0A316YK62_9BASI</name>
<dbReference type="RefSeq" id="XP_025375303.1">
    <property type="nucleotide sequence ID" value="XM_025522281.1"/>
</dbReference>
<dbReference type="InterPro" id="IPR040227">
    <property type="entry name" value="Nibrin-rel"/>
</dbReference>
<feature type="compositionally biased region" description="Basic and acidic residues" evidence="1">
    <location>
        <begin position="580"/>
        <end position="609"/>
    </location>
</feature>
<feature type="compositionally biased region" description="Polar residues" evidence="1">
    <location>
        <begin position="493"/>
        <end position="519"/>
    </location>
</feature>
<feature type="compositionally biased region" description="Low complexity" evidence="1">
    <location>
        <begin position="1011"/>
        <end position="1022"/>
    </location>
</feature>
<proteinExistence type="predicted"/>
<dbReference type="PANTHER" id="PTHR12162:SF0">
    <property type="entry name" value="NIBRIN"/>
    <property type="match status" value="1"/>
</dbReference>
<feature type="region of interest" description="Disordered" evidence="1">
    <location>
        <begin position="407"/>
        <end position="698"/>
    </location>
</feature>
<evidence type="ECO:0000313" key="3">
    <source>
        <dbReference type="Proteomes" id="UP000245768"/>
    </source>
</evidence>
<dbReference type="OrthoDB" id="552194at2759"/>
<keyword evidence="3" id="KW-1185">Reference proteome</keyword>
<feature type="region of interest" description="Disordered" evidence="1">
    <location>
        <begin position="726"/>
        <end position="764"/>
    </location>
</feature>
<feature type="region of interest" description="Disordered" evidence="1">
    <location>
        <begin position="870"/>
        <end position="1071"/>
    </location>
</feature>
<dbReference type="GO" id="GO:0030870">
    <property type="term" value="C:Mre11 complex"/>
    <property type="evidence" value="ECO:0007669"/>
    <property type="project" value="InterPro"/>
</dbReference>
<organism evidence="2 3">
    <name type="scientific">Acaromyces ingoldii</name>
    <dbReference type="NCBI Taxonomy" id="215250"/>
    <lineage>
        <taxon>Eukaryota</taxon>
        <taxon>Fungi</taxon>
        <taxon>Dikarya</taxon>
        <taxon>Basidiomycota</taxon>
        <taxon>Ustilaginomycotina</taxon>
        <taxon>Exobasidiomycetes</taxon>
        <taxon>Exobasidiales</taxon>
        <taxon>Cryptobasidiaceae</taxon>
        <taxon>Acaromyces</taxon>
    </lineage>
</organism>